<feature type="domain" description="F-box" evidence="1">
    <location>
        <begin position="2"/>
        <end position="50"/>
    </location>
</feature>
<protein>
    <recommendedName>
        <fullName evidence="1">F-box domain-containing protein</fullName>
    </recommendedName>
</protein>
<dbReference type="InterPro" id="IPR001810">
    <property type="entry name" value="F-box_dom"/>
</dbReference>
<keyword evidence="3" id="KW-1185">Reference proteome</keyword>
<reference evidence="2" key="1">
    <citation type="journal article" date="2023" name="Mol. Phylogenet. Evol.">
        <title>Genome-scale phylogeny and comparative genomics of the fungal order Sordariales.</title>
        <authorList>
            <person name="Hensen N."/>
            <person name="Bonometti L."/>
            <person name="Westerberg I."/>
            <person name="Brannstrom I.O."/>
            <person name="Guillou S."/>
            <person name="Cros-Aarteil S."/>
            <person name="Calhoun S."/>
            <person name="Haridas S."/>
            <person name="Kuo A."/>
            <person name="Mondo S."/>
            <person name="Pangilinan J."/>
            <person name="Riley R."/>
            <person name="LaButti K."/>
            <person name="Andreopoulos B."/>
            <person name="Lipzen A."/>
            <person name="Chen C."/>
            <person name="Yan M."/>
            <person name="Daum C."/>
            <person name="Ng V."/>
            <person name="Clum A."/>
            <person name="Steindorff A."/>
            <person name="Ohm R.A."/>
            <person name="Martin F."/>
            <person name="Silar P."/>
            <person name="Natvig D.O."/>
            <person name="Lalanne C."/>
            <person name="Gautier V."/>
            <person name="Ament-Velasquez S.L."/>
            <person name="Kruys A."/>
            <person name="Hutchinson M.I."/>
            <person name="Powell A.J."/>
            <person name="Barry K."/>
            <person name="Miller A.N."/>
            <person name="Grigoriev I.V."/>
            <person name="Debuchy R."/>
            <person name="Gladieux P."/>
            <person name="Hiltunen Thoren M."/>
            <person name="Johannesson H."/>
        </authorList>
    </citation>
    <scope>NUCLEOTIDE SEQUENCE</scope>
    <source>
        <strain evidence="2">CBS 955.72</strain>
    </source>
</reference>
<evidence type="ECO:0000259" key="1">
    <source>
        <dbReference type="PROSITE" id="PS50181"/>
    </source>
</evidence>
<evidence type="ECO:0000313" key="3">
    <source>
        <dbReference type="Proteomes" id="UP001275084"/>
    </source>
</evidence>
<proteinExistence type="predicted"/>
<name>A0AAJ0HW34_9PEZI</name>
<dbReference type="EMBL" id="JAUIQD010000001">
    <property type="protein sequence ID" value="KAK3363985.1"/>
    <property type="molecule type" value="Genomic_DNA"/>
</dbReference>
<dbReference type="InterPro" id="IPR036047">
    <property type="entry name" value="F-box-like_dom_sf"/>
</dbReference>
<dbReference type="PROSITE" id="PS50181">
    <property type="entry name" value="FBOX"/>
    <property type="match status" value="1"/>
</dbReference>
<dbReference type="SUPFAM" id="SSF81383">
    <property type="entry name" value="F-box domain"/>
    <property type="match status" value="1"/>
</dbReference>
<evidence type="ECO:0000313" key="2">
    <source>
        <dbReference type="EMBL" id="KAK3363985.1"/>
    </source>
</evidence>
<accession>A0AAJ0HW34</accession>
<sequence>MRRQLLDLPEELLLAIMRVLDPTSIQFLRRTHRIFLRLFSDPCFRHWQYDDLELSATKNGSMRFPWVRANLDFEKQAFNRSFRYIMNLEKEQKQCLSCRMTRVENPGRAWDLANKFLYCEACHVDHPSAFFSPAERKKGDEDRVCIGHEGYIRLCEHEVITKKMVVEAMPRLMGQGTTTAGEVVLLTCRHPSHLPTHHDTEADDLGLIHEHPTVMLKRVGSGVSAYIDLTWTGHLPLPEKGAQYRFTANDMATYLDKFRRGAAEYIVPQAAPGGLPEMRCFDPNRCCCLDLDGTYTANAPYQWSLVPGLCDRGPCCHADPSRRLAPLTPASVLRGTENKGAMTPSPGHTHYARTYLGHAYSLFCGWAVDVNSCQSGEHCLEIFYRRRIPAALVTVPIWHTAEHSWLEAIDPDSYRLWEDAETRGTLWCTDASCTNYYRYLERPIIRECCGSALVDIYKPQQSSPPHKARGVEVPLHVLAKREELAAERKRLAIVAPTVVVKPVGISAGGFWRKCGRNIRSRFAKKKGPKKDHTAKY</sequence>
<dbReference type="Proteomes" id="UP001275084">
    <property type="component" value="Unassembled WGS sequence"/>
</dbReference>
<dbReference type="AlphaFoldDB" id="A0AAJ0HW34"/>
<gene>
    <name evidence="2" type="ORF">B0T25DRAFT_56627</name>
</gene>
<organism evidence="2 3">
    <name type="scientific">Lasiosphaeria hispida</name>
    <dbReference type="NCBI Taxonomy" id="260671"/>
    <lineage>
        <taxon>Eukaryota</taxon>
        <taxon>Fungi</taxon>
        <taxon>Dikarya</taxon>
        <taxon>Ascomycota</taxon>
        <taxon>Pezizomycotina</taxon>
        <taxon>Sordariomycetes</taxon>
        <taxon>Sordariomycetidae</taxon>
        <taxon>Sordariales</taxon>
        <taxon>Lasiosphaeriaceae</taxon>
        <taxon>Lasiosphaeria</taxon>
    </lineage>
</organism>
<comment type="caution">
    <text evidence="2">The sequence shown here is derived from an EMBL/GenBank/DDBJ whole genome shotgun (WGS) entry which is preliminary data.</text>
</comment>
<reference evidence="2" key="2">
    <citation type="submission" date="2023-06" db="EMBL/GenBank/DDBJ databases">
        <authorList>
            <consortium name="Lawrence Berkeley National Laboratory"/>
            <person name="Haridas S."/>
            <person name="Hensen N."/>
            <person name="Bonometti L."/>
            <person name="Westerberg I."/>
            <person name="Brannstrom I.O."/>
            <person name="Guillou S."/>
            <person name="Cros-Aarteil S."/>
            <person name="Calhoun S."/>
            <person name="Kuo A."/>
            <person name="Mondo S."/>
            <person name="Pangilinan J."/>
            <person name="Riley R."/>
            <person name="Labutti K."/>
            <person name="Andreopoulos B."/>
            <person name="Lipzen A."/>
            <person name="Chen C."/>
            <person name="Yanf M."/>
            <person name="Daum C."/>
            <person name="Ng V."/>
            <person name="Clum A."/>
            <person name="Steindorff A."/>
            <person name="Ohm R."/>
            <person name="Martin F."/>
            <person name="Silar P."/>
            <person name="Natvig D."/>
            <person name="Lalanne C."/>
            <person name="Gautier V."/>
            <person name="Ament-Velasquez S.L."/>
            <person name="Kruys A."/>
            <person name="Hutchinson M.I."/>
            <person name="Powell A.J."/>
            <person name="Barry K."/>
            <person name="Miller A.N."/>
            <person name="Grigoriev I.V."/>
            <person name="Debuchy R."/>
            <person name="Gladieux P."/>
            <person name="Thoren M.H."/>
            <person name="Johannesson H."/>
        </authorList>
    </citation>
    <scope>NUCLEOTIDE SEQUENCE</scope>
    <source>
        <strain evidence="2">CBS 955.72</strain>
    </source>
</reference>